<dbReference type="Proteomes" id="UP001172102">
    <property type="component" value="Unassembled WGS sequence"/>
</dbReference>
<sequence>MDAYSMSVTSAARKTQSRIYQDLRTSRLNSGVKLSLDKLLARNLSIMDRVLKYESLDPNRKSHVGVVGAGLAGLRCADLLLGNGFRVTVLEARNRLGGRLHQERLPNGHLIDIGPNWIHGTKDNPIMDLTTETSTTVGRWDTKSYVFDEAGELLSMSDGTSYSTIVWDIIEHAFEYSNKYCSEIDPAKTLKDFFQEQVPARIPETEDDYEKKRHTVLQLSELWGAFVGSPIEKQSLKFFWLEECIDGGMCAFAYRGNVSLTSHTRCGAENLFCAGTYHKILERIAQPVIDGADIKYQTRVSEIHGKSIGASDIVRVKTTHGQILEFDEVVLTTPLGWLKKNQQAFSPPLPERLSQAINNIGYGCLEKVYISFTTAFWLNPGADGRTVQGFCQWLAPSYAPDSNPERWTNEIVELGSLDPSVAHPTLLFYIYGDESQYVTSTVRSLSGKGERDKFLLSFFKPYYSRLPSYKEGHPDCQPAGCFSTDWLHDELAGNGSYCNFQAGLQEGDKDILAMRTGIPTEGIWLAGEHTAPFVALGTVTGAYWSGEDVARRIAQAYGRGKAEKVLDVI</sequence>
<dbReference type="GO" id="GO:0003682">
    <property type="term" value="F:chromatin binding"/>
    <property type="evidence" value="ECO:0007669"/>
    <property type="project" value="TreeGrafter"/>
</dbReference>
<dbReference type="EMBL" id="JAUKUA010000003">
    <property type="protein sequence ID" value="KAK0720875.1"/>
    <property type="molecule type" value="Genomic_DNA"/>
</dbReference>
<dbReference type="SUPFAM" id="SSF51905">
    <property type="entry name" value="FAD/NAD(P)-binding domain"/>
    <property type="match status" value="1"/>
</dbReference>
<accession>A0AA40DYZ1</accession>
<proteinExistence type="predicted"/>
<gene>
    <name evidence="2" type="ORF">B0H67DRAFT_663433</name>
</gene>
<dbReference type="GO" id="GO:0006338">
    <property type="term" value="P:chromatin remodeling"/>
    <property type="evidence" value="ECO:0007669"/>
    <property type="project" value="TreeGrafter"/>
</dbReference>
<dbReference type="GO" id="GO:0016491">
    <property type="term" value="F:oxidoreductase activity"/>
    <property type="evidence" value="ECO:0007669"/>
    <property type="project" value="InterPro"/>
</dbReference>
<dbReference type="AlphaFoldDB" id="A0AA40DYZ1"/>
<dbReference type="GO" id="GO:0050660">
    <property type="term" value="F:flavin adenine dinucleotide binding"/>
    <property type="evidence" value="ECO:0007669"/>
    <property type="project" value="TreeGrafter"/>
</dbReference>
<dbReference type="PANTHER" id="PTHR10742:SF414">
    <property type="entry name" value="CONTAINING AMINE OXIDASE, PUTATIVE (AFU_ORTHOLOGUE AFUA_3G12150)-RELATED"/>
    <property type="match status" value="1"/>
</dbReference>
<dbReference type="InterPro" id="IPR002937">
    <property type="entry name" value="Amino_oxidase"/>
</dbReference>
<dbReference type="Gene3D" id="3.90.660.10">
    <property type="match status" value="1"/>
</dbReference>
<dbReference type="PRINTS" id="PR00419">
    <property type="entry name" value="ADXRDTASE"/>
</dbReference>
<name>A0AA40DYZ1_9PEZI</name>
<dbReference type="InterPro" id="IPR050281">
    <property type="entry name" value="Flavin_monoamine_oxidase"/>
</dbReference>
<feature type="domain" description="Amine oxidase" evidence="1">
    <location>
        <begin position="71"/>
        <end position="553"/>
    </location>
</feature>
<dbReference type="InterPro" id="IPR036188">
    <property type="entry name" value="FAD/NAD-bd_sf"/>
</dbReference>
<keyword evidence="3" id="KW-1185">Reference proteome</keyword>
<dbReference type="PANTHER" id="PTHR10742">
    <property type="entry name" value="FLAVIN MONOAMINE OXIDASE"/>
    <property type="match status" value="1"/>
</dbReference>
<protein>
    <recommendedName>
        <fullName evidence="1">Amine oxidase domain-containing protein</fullName>
    </recommendedName>
</protein>
<evidence type="ECO:0000313" key="2">
    <source>
        <dbReference type="EMBL" id="KAK0720875.1"/>
    </source>
</evidence>
<dbReference type="SUPFAM" id="SSF54373">
    <property type="entry name" value="FAD-linked reductases, C-terminal domain"/>
    <property type="match status" value="1"/>
</dbReference>
<evidence type="ECO:0000313" key="3">
    <source>
        <dbReference type="Proteomes" id="UP001172102"/>
    </source>
</evidence>
<dbReference type="Pfam" id="PF01593">
    <property type="entry name" value="Amino_oxidase"/>
    <property type="match status" value="1"/>
</dbReference>
<comment type="caution">
    <text evidence="2">The sequence shown here is derived from an EMBL/GenBank/DDBJ whole genome shotgun (WGS) entry which is preliminary data.</text>
</comment>
<dbReference type="Gene3D" id="3.50.50.60">
    <property type="entry name" value="FAD/NAD(P)-binding domain"/>
    <property type="match status" value="1"/>
</dbReference>
<evidence type="ECO:0000259" key="1">
    <source>
        <dbReference type="Pfam" id="PF01593"/>
    </source>
</evidence>
<organism evidence="2 3">
    <name type="scientific">Lasiosphaeris hirsuta</name>
    <dbReference type="NCBI Taxonomy" id="260670"/>
    <lineage>
        <taxon>Eukaryota</taxon>
        <taxon>Fungi</taxon>
        <taxon>Dikarya</taxon>
        <taxon>Ascomycota</taxon>
        <taxon>Pezizomycotina</taxon>
        <taxon>Sordariomycetes</taxon>
        <taxon>Sordariomycetidae</taxon>
        <taxon>Sordariales</taxon>
        <taxon>Lasiosphaeriaceae</taxon>
        <taxon>Lasiosphaeris</taxon>
    </lineage>
</organism>
<reference evidence="2" key="1">
    <citation type="submission" date="2023-06" db="EMBL/GenBank/DDBJ databases">
        <title>Genome-scale phylogeny and comparative genomics of the fungal order Sordariales.</title>
        <authorList>
            <consortium name="Lawrence Berkeley National Laboratory"/>
            <person name="Hensen N."/>
            <person name="Bonometti L."/>
            <person name="Westerberg I."/>
            <person name="Brannstrom I.O."/>
            <person name="Guillou S."/>
            <person name="Cros-Aarteil S."/>
            <person name="Calhoun S."/>
            <person name="Haridas S."/>
            <person name="Kuo A."/>
            <person name="Mondo S."/>
            <person name="Pangilinan J."/>
            <person name="Riley R."/>
            <person name="Labutti K."/>
            <person name="Andreopoulos B."/>
            <person name="Lipzen A."/>
            <person name="Chen C."/>
            <person name="Yanf M."/>
            <person name="Daum C."/>
            <person name="Ng V."/>
            <person name="Clum A."/>
            <person name="Steindorff A."/>
            <person name="Ohm R."/>
            <person name="Martin F."/>
            <person name="Silar P."/>
            <person name="Natvig D."/>
            <person name="Lalanne C."/>
            <person name="Gautier V."/>
            <person name="Ament-Velasquez S.L."/>
            <person name="Kruys A."/>
            <person name="Hutchinson M.I."/>
            <person name="Powell A.J."/>
            <person name="Barry K."/>
            <person name="Miller A.N."/>
            <person name="Grigoriev I.V."/>
            <person name="Debuchy R."/>
            <person name="Gladieux P."/>
            <person name="Thoren M.H."/>
            <person name="Johannesson H."/>
        </authorList>
    </citation>
    <scope>NUCLEOTIDE SEQUENCE</scope>
    <source>
        <strain evidence="2">SMH4607-1</strain>
    </source>
</reference>